<reference evidence="1 2" key="1">
    <citation type="submission" date="2020-07" db="EMBL/GenBank/DDBJ databases">
        <title>Genomic analyses of the natural microbiome of Caenorhabditis elegans.</title>
        <authorList>
            <person name="Samuel B."/>
        </authorList>
    </citation>
    <scope>NUCLEOTIDE SEQUENCE [LARGE SCALE GENOMIC DNA]</scope>
    <source>
        <strain evidence="1 2">BIGb0408</strain>
    </source>
</reference>
<dbReference type="Proteomes" id="UP000578688">
    <property type="component" value="Unassembled WGS sequence"/>
</dbReference>
<evidence type="ECO:0000313" key="1">
    <source>
        <dbReference type="EMBL" id="NYH71781.1"/>
    </source>
</evidence>
<comment type="caution">
    <text evidence="1">The sequence shown here is derived from an EMBL/GenBank/DDBJ whole genome shotgun (WGS) entry which is preliminary data.</text>
</comment>
<name>A0A7Z0BP52_9GAMM</name>
<accession>A0A7Z0BP52</accession>
<dbReference type="AlphaFoldDB" id="A0A7Z0BP52"/>
<gene>
    <name evidence="1" type="ORF">FHR27_000391</name>
</gene>
<keyword evidence="2" id="KW-1185">Reference proteome</keyword>
<dbReference type="EMBL" id="JACBYV010000001">
    <property type="protein sequence ID" value="NYH71781.1"/>
    <property type="molecule type" value="Genomic_DNA"/>
</dbReference>
<evidence type="ECO:0000313" key="2">
    <source>
        <dbReference type="Proteomes" id="UP000578688"/>
    </source>
</evidence>
<sequence>MKTYCPIFWPNSPNIDHRAPTVALEALLPSVPGTAFAHFDKDDQPCMGETIRLIWCPPVSDLNGWSEQPSEIASSYLLTARVISPGSAAMRTAEDANFALIHTQRYQLEILSRERLIPALEGLAQGTSTWSLHTIWTEEGSMLAWDEVSWCGKSTVEGLTYLVANTRNEAHMELLLEQTGEELTGLFSSHMTPGGTHYGLGRKRFTAQELQAVKHALNIARPLHDTQPAYLTGTSTTG</sequence>
<dbReference type="RefSeq" id="WP_179537636.1">
    <property type="nucleotide sequence ID" value="NZ_JACBYV010000001.1"/>
</dbReference>
<organism evidence="1 2">
    <name type="scientific">Phytopseudomonas flavescens</name>
    <dbReference type="NCBI Taxonomy" id="29435"/>
    <lineage>
        <taxon>Bacteria</taxon>
        <taxon>Pseudomonadati</taxon>
        <taxon>Pseudomonadota</taxon>
        <taxon>Gammaproteobacteria</taxon>
        <taxon>Pseudomonadales</taxon>
        <taxon>Pseudomonadaceae</taxon>
        <taxon>Phytopseudomonas</taxon>
    </lineage>
</organism>
<protein>
    <submittedName>
        <fullName evidence="1">Uncharacterized protein</fullName>
    </submittedName>
</protein>
<proteinExistence type="predicted"/>